<keyword evidence="1" id="KW-0732">Signal</keyword>
<accession>A0ABU5YE80</accession>
<dbReference type="EMBL" id="JAYKBV010000017">
    <property type="protein sequence ID" value="MEB3041234.1"/>
    <property type="molecule type" value="Genomic_DNA"/>
</dbReference>
<proteinExistence type="predicted"/>
<comment type="caution">
    <text evidence="2">The sequence shown here is derived from an EMBL/GenBank/DDBJ whole genome shotgun (WGS) entry which is preliminary data.</text>
</comment>
<dbReference type="Proteomes" id="UP001324270">
    <property type="component" value="Unassembled WGS sequence"/>
</dbReference>
<evidence type="ECO:0000313" key="3">
    <source>
        <dbReference type="Proteomes" id="UP001324270"/>
    </source>
</evidence>
<protein>
    <submittedName>
        <fullName evidence="2">Uncharacterized protein</fullName>
    </submittedName>
</protein>
<evidence type="ECO:0000313" key="2">
    <source>
        <dbReference type="EMBL" id="MEB3041234.1"/>
    </source>
</evidence>
<feature type="chain" id="PRO_5047416436" evidence="1">
    <location>
        <begin position="23"/>
        <end position="198"/>
    </location>
</feature>
<feature type="signal peptide" evidence="1">
    <location>
        <begin position="1"/>
        <end position="22"/>
    </location>
</feature>
<name>A0ABU5YE80_9FLAO</name>
<evidence type="ECO:0000256" key="1">
    <source>
        <dbReference type="SAM" id="SignalP"/>
    </source>
</evidence>
<sequence>MKNILILISICLSFSTNHFAFAQKKEGYDKFTFCKWEKIEKNKGIYSYKNTKIELKHFLDESKNIAGKILIVNNKIIDRITDDSYVQIPYLYTYPKGNISLLFVEEADEGGIWGYIVYLIENEKVYKSGYLEISSVEDSIPFTKNFISCINTVDKIVFKIIPKEYFDTSDYVVRKSIYFRYYIDKKTKKITKSNVPLT</sequence>
<keyword evidence="3" id="KW-1185">Reference proteome</keyword>
<reference evidence="2 3" key="1">
    <citation type="submission" date="2023-12" db="EMBL/GenBank/DDBJ databases">
        <title>Genomic sequences of Capnocytophaga and Parvimonas strains.</title>
        <authorList>
            <person name="Watt R.M."/>
            <person name="Wang M."/>
            <person name="Yang T."/>
            <person name="Tong W.M."/>
        </authorList>
    </citation>
    <scope>NUCLEOTIDE SEQUENCE [LARGE SCALE GENOMIC DNA]</scope>
    <source>
        <strain evidence="2 3">CCUG 13156</strain>
    </source>
</reference>
<organism evidence="2 3">
    <name type="scientific">Capnocytophaga gingivalis</name>
    <dbReference type="NCBI Taxonomy" id="1017"/>
    <lineage>
        <taxon>Bacteria</taxon>
        <taxon>Pseudomonadati</taxon>
        <taxon>Bacteroidota</taxon>
        <taxon>Flavobacteriia</taxon>
        <taxon>Flavobacteriales</taxon>
        <taxon>Flavobacteriaceae</taxon>
        <taxon>Capnocytophaga</taxon>
    </lineage>
</organism>
<gene>
    <name evidence="2" type="ORF">VJJ49_11115</name>
</gene>
<dbReference type="RefSeq" id="WP_323979880.1">
    <property type="nucleotide sequence ID" value="NZ_JAYKBV010000017.1"/>
</dbReference>